<sequence length="176" mass="20132">MSLRGVGRYGLIPEKAVELVKKYSERGLIPKEELDEELMLILEDLKLAVPIEAEKDSLAWISRQFGGDMEIPYVVRFFFKFMDWRRAIVEYFRSIGEERAEEFVEIFLEIKKRAKNLIVCAEDIVDVTLKFNRDPGVVISELKGAGLISPTVGCGAFGRAKAPLYELNKFFTLMSE</sequence>
<gene>
    <name evidence="1" type="ORF">ENT52_06745</name>
</gene>
<name>A0A7J3M3B0_ARCFL</name>
<evidence type="ECO:0000313" key="1">
    <source>
        <dbReference type="EMBL" id="HGT83406.1"/>
    </source>
</evidence>
<protein>
    <submittedName>
        <fullName evidence="1">Uncharacterized protein</fullName>
    </submittedName>
</protein>
<accession>A0A7J3M3B0</accession>
<organism evidence="1">
    <name type="scientific">Archaeoglobus fulgidus</name>
    <dbReference type="NCBI Taxonomy" id="2234"/>
    <lineage>
        <taxon>Archaea</taxon>
        <taxon>Methanobacteriati</taxon>
        <taxon>Methanobacteriota</taxon>
        <taxon>Archaeoglobi</taxon>
        <taxon>Archaeoglobales</taxon>
        <taxon>Archaeoglobaceae</taxon>
        <taxon>Archaeoglobus</taxon>
    </lineage>
</organism>
<dbReference type="EMBL" id="DSYZ01000127">
    <property type="protein sequence ID" value="HGT83406.1"/>
    <property type="molecule type" value="Genomic_DNA"/>
</dbReference>
<dbReference type="AlphaFoldDB" id="A0A7J3M3B0"/>
<reference evidence="1" key="1">
    <citation type="journal article" date="2020" name="mSystems">
        <title>Genome- and Community-Level Interaction Insights into Carbon Utilization and Element Cycling Functions of Hydrothermarchaeota in Hydrothermal Sediment.</title>
        <authorList>
            <person name="Zhou Z."/>
            <person name="Liu Y."/>
            <person name="Xu W."/>
            <person name="Pan J."/>
            <person name="Luo Z.H."/>
            <person name="Li M."/>
        </authorList>
    </citation>
    <scope>NUCLEOTIDE SEQUENCE [LARGE SCALE GENOMIC DNA]</scope>
    <source>
        <strain evidence="1">SpSt-587</strain>
    </source>
</reference>
<proteinExistence type="predicted"/>
<comment type="caution">
    <text evidence="1">The sequence shown here is derived from an EMBL/GenBank/DDBJ whole genome shotgun (WGS) entry which is preliminary data.</text>
</comment>